<accession>A0ABV5VPW9</accession>
<keyword evidence="2" id="KW-1185">Reference proteome</keyword>
<reference evidence="1 2" key="1">
    <citation type="submission" date="2024-09" db="EMBL/GenBank/DDBJ databases">
        <authorList>
            <person name="Sun Q."/>
            <person name="Mori K."/>
        </authorList>
    </citation>
    <scope>NUCLEOTIDE SEQUENCE [LARGE SCALE GENOMIC DNA]</scope>
    <source>
        <strain evidence="1 2">JCM 12520</strain>
    </source>
</reference>
<protein>
    <submittedName>
        <fullName evidence="1">Uncharacterized protein</fullName>
    </submittedName>
</protein>
<evidence type="ECO:0000313" key="1">
    <source>
        <dbReference type="EMBL" id="MFB9750319.1"/>
    </source>
</evidence>
<organism evidence="1 2">
    <name type="scientific">Paenibacillus hodogayensis</name>
    <dbReference type="NCBI Taxonomy" id="279208"/>
    <lineage>
        <taxon>Bacteria</taxon>
        <taxon>Bacillati</taxon>
        <taxon>Bacillota</taxon>
        <taxon>Bacilli</taxon>
        <taxon>Bacillales</taxon>
        <taxon>Paenibacillaceae</taxon>
        <taxon>Paenibacillus</taxon>
    </lineage>
</organism>
<evidence type="ECO:0000313" key="2">
    <source>
        <dbReference type="Proteomes" id="UP001589619"/>
    </source>
</evidence>
<comment type="caution">
    <text evidence="1">The sequence shown here is derived from an EMBL/GenBank/DDBJ whole genome shotgun (WGS) entry which is preliminary data.</text>
</comment>
<dbReference type="RefSeq" id="WP_344917063.1">
    <property type="nucleotide sequence ID" value="NZ_BAAAYO010000021.1"/>
</dbReference>
<gene>
    <name evidence="1" type="ORF">ACFFNY_01935</name>
</gene>
<name>A0ABV5VPW9_9BACL</name>
<dbReference type="Proteomes" id="UP001589619">
    <property type="component" value="Unassembled WGS sequence"/>
</dbReference>
<sequence length="177" mass="19806">MVSTERMPDSFLQECCRYYETAGLTVRLAEPAEESPFYSLLVRFDDIGERGMIVDMELCFVPGLEPFAQEGVYILQSFAVLADGVPADKAAELHCATAQVNMLLPLGAFGLYESSETLYFKHNTMLHRDWLTDGTGVNKIDTQNGLLLHQLHQYAERLLEVAEGERAAEAILRDALE</sequence>
<proteinExistence type="predicted"/>
<dbReference type="EMBL" id="JBHMAG010000002">
    <property type="protein sequence ID" value="MFB9750319.1"/>
    <property type="molecule type" value="Genomic_DNA"/>
</dbReference>